<evidence type="ECO:0000256" key="1">
    <source>
        <dbReference type="SAM" id="MobiDB-lite"/>
    </source>
</evidence>
<dbReference type="Proteomes" id="UP000726737">
    <property type="component" value="Unassembled WGS sequence"/>
</dbReference>
<feature type="region of interest" description="Disordered" evidence="1">
    <location>
        <begin position="82"/>
        <end position="119"/>
    </location>
</feature>
<feature type="region of interest" description="Disordered" evidence="1">
    <location>
        <begin position="1"/>
        <end position="20"/>
    </location>
</feature>
<name>A0A9P6U9C4_9FUNG</name>
<accession>A0A9P6U9C4</accession>
<dbReference type="AlphaFoldDB" id="A0A9P6U9C4"/>
<protein>
    <submittedName>
        <fullName evidence="2">Uncharacterized protein</fullName>
    </submittedName>
</protein>
<dbReference type="OrthoDB" id="2450000at2759"/>
<evidence type="ECO:0000313" key="3">
    <source>
        <dbReference type="Proteomes" id="UP000726737"/>
    </source>
</evidence>
<sequence length="250" mass="27578">MVPLEGTHMHAKTAHQRAQEPFVPQRINWPKSDYYFDLISTAILGQWISSPWDTEDQDDHIAAQKANRPLTTTPSDHIKREENSAPAANVGSTATTSNIVNTTTTNRDNTPTTVSPTTSLPRIVNIKGGVDVTPSKHLVPENNSFTCISTEPANKRIKEDKYSLESLSSGVASTRSSPSLPINFEQSSHRSYNAGDDLSALARQPSNNNSSPLHFRITPSMSSRMAFEANLLDIENYVNQDLQGLNRLSY</sequence>
<keyword evidence="3" id="KW-1185">Reference proteome</keyword>
<dbReference type="EMBL" id="JAAAJA010000043">
    <property type="protein sequence ID" value="KAG0264788.1"/>
    <property type="molecule type" value="Genomic_DNA"/>
</dbReference>
<reference evidence="2" key="1">
    <citation type="journal article" date="2020" name="Fungal Divers.">
        <title>Resolving the Mortierellaceae phylogeny through synthesis of multi-gene phylogenetics and phylogenomics.</title>
        <authorList>
            <person name="Vandepol N."/>
            <person name="Liber J."/>
            <person name="Desiro A."/>
            <person name="Na H."/>
            <person name="Kennedy M."/>
            <person name="Barry K."/>
            <person name="Grigoriev I.V."/>
            <person name="Miller A.N."/>
            <person name="O'Donnell K."/>
            <person name="Stajich J.E."/>
            <person name="Bonito G."/>
        </authorList>
    </citation>
    <scope>NUCLEOTIDE SEQUENCE</scope>
    <source>
        <strain evidence="2">KOD948</strain>
    </source>
</reference>
<organism evidence="2 3">
    <name type="scientific">Mortierella polycephala</name>
    <dbReference type="NCBI Taxonomy" id="41804"/>
    <lineage>
        <taxon>Eukaryota</taxon>
        <taxon>Fungi</taxon>
        <taxon>Fungi incertae sedis</taxon>
        <taxon>Mucoromycota</taxon>
        <taxon>Mortierellomycotina</taxon>
        <taxon>Mortierellomycetes</taxon>
        <taxon>Mortierellales</taxon>
        <taxon>Mortierellaceae</taxon>
        <taxon>Mortierella</taxon>
    </lineage>
</organism>
<evidence type="ECO:0000313" key="2">
    <source>
        <dbReference type="EMBL" id="KAG0264788.1"/>
    </source>
</evidence>
<comment type="caution">
    <text evidence="2">The sequence shown here is derived from an EMBL/GenBank/DDBJ whole genome shotgun (WGS) entry which is preliminary data.</text>
</comment>
<proteinExistence type="predicted"/>
<feature type="compositionally biased region" description="Low complexity" evidence="1">
    <location>
        <begin position="93"/>
        <end position="119"/>
    </location>
</feature>
<gene>
    <name evidence="2" type="ORF">BG011_006061</name>
</gene>